<organism evidence="2 3">
    <name type="scientific">Spartinivicinus marinus</name>
    <dbReference type="NCBI Taxonomy" id="2994442"/>
    <lineage>
        <taxon>Bacteria</taxon>
        <taxon>Pseudomonadati</taxon>
        <taxon>Pseudomonadota</taxon>
        <taxon>Gammaproteobacteria</taxon>
        <taxon>Oceanospirillales</taxon>
        <taxon>Zooshikellaceae</taxon>
        <taxon>Spartinivicinus</taxon>
    </lineage>
</organism>
<name>A0A853IBP2_9GAMM</name>
<feature type="transmembrane region" description="Helical" evidence="1">
    <location>
        <begin position="287"/>
        <end position="305"/>
    </location>
</feature>
<accession>A0A853IBP2</accession>
<feature type="transmembrane region" description="Helical" evidence="1">
    <location>
        <begin position="256"/>
        <end position="281"/>
    </location>
</feature>
<reference evidence="2 3" key="1">
    <citation type="submission" date="2020-07" db="EMBL/GenBank/DDBJ databases">
        <title>Endozoicomonas sp. nov., isolated from sediment.</title>
        <authorList>
            <person name="Gu T."/>
        </authorList>
    </citation>
    <scope>NUCLEOTIDE SEQUENCE [LARGE SCALE GENOMIC DNA]</scope>
    <source>
        <strain evidence="2 3">SM1973</strain>
    </source>
</reference>
<feature type="transmembrane region" description="Helical" evidence="1">
    <location>
        <begin position="227"/>
        <end position="244"/>
    </location>
</feature>
<feature type="transmembrane region" description="Helical" evidence="1">
    <location>
        <begin position="65"/>
        <end position="85"/>
    </location>
</feature>
<comment type="caution">
    <text evidence="2">The sequence shown here is derived from an EMBL/GenBank/DDBJ whole genome shotgun (WGS) entry which is preliminary data.</text>
</comment>
<proteinExistence type="predicted"/>
<evidence type="ECO:0000256" key="1">
    <source>
        <dbReference type="SAM" id="Phobius"/>
    </source>
</evidence>
<feature type="transmembrane region" description="Helical" evidence="1">
    <location>
        <begin position="169"/>
        <end position="193"/>
    </location>
</feature>
<dbReference type="EMBL" id="JACCKB010000002">
    <property type="protein sequence ID" value="NYZ64816.1"/>
    <property type="molecule type" value="Genomic_DNA"/>
</dbReference>
<feature type="transmembrane region" description="Helical" evidence="1">
    <location>
        <begin position="91"/>
        <end position="110"/>
    </location>
</feature>
<dbReference type="AlphaFoldDB" id="A0A853IBP2"/>
<keyword evidence="3" id="KW-1185">Reference proteome</keyword>
<gene>
    <name evidence="2" type="ORF">H0A36_02280</name>
</gene>
<evidence type="ECO:0008006" key="4">
    <source>
        <dbReference type="Google" id="ProtNLM"/>
    </source>
</evidence>
<keyword evidence="1" id="KW-1133">Transmembrane helix</keyword>
<protein>
    <recommendedName>
        <fullName evidence="4">Nucleoside transporter/FeoB GTPase Gate domain-containing protein</fullName>
    </recommendedName>
</protein>
<evidence type="ECO:0000313" key="3">
    <source>
        <dbReference type="Proteomes" id="UP000569732"/>
    </source>
</evidence>
<dbReference type="RefSeq" id="WP_180566845.1">
    <property type="nucleotide sequence ID" value="NZ_JACCKB010000002.1"/>
</dbReference>
<feature type="transmembrane region" description="Helical" evidence="1">
    <location>
        <begin position="122"/>
        <end position="142"/>
    </location>
</feature>
<evidence type="ECO:0000313" key="2">
    <source>
        <dbReference type="EMBL" id="NYZ64816.1"/>
    </source>
</evidence>
<dbReference type="Proteomes" id="UP000569732">
    <property type="component" value="Unassembled WGS sequence"/>
</dbReference>
<keyword evidence="1" id="KW-0472">Membrane</keyword>
<sequence length="323" mass="35730">MVNPPVFQCIKALAAEIYEVTSTLFKVMIPITLLVKLLDELGGTEYLSYLLAPLMNWVGLPESMGLVWATTLLTNLYTGMLVFFLEAQHQAFTVADVTVLGGMLLIAHSLPIEARVSQLAGVRIAFTLLLRIGGALLFGWLLQQTFHYGDWLQQPNQLIWQPTQTDTSFSAWLLSFIQSLGMVVVIISVLLTLLKVLKLLHIERLLIWLLSPVLRCLGISAKATSIIIVGITLGLSYGGGLLIKEAKTGELTKQDVFAAVGFLGLFHSVIEDTLLIMLLGAHISGVLWIRLAFALIVTMLITFWLKRCSQSIFQRYLFSSTPP</sequence>
<keyword evidence="1" id="KW-0812">Transmembrane</keyword>